<feature type="region of interest" description="Disordered" evidence="1">
    <location>
        <begin position="540"/>
        <end position="565"/>
    </location>
</feature>
<protein>
    <submittedName>
        <fullName evidence="3">Serine threonine kinase with two-component sensor domain</fullName>
    </submittedName>
</protein>
<comment type="caution">
    <text evidence="3">The sequence shown here is derived from an EMBL/GenBank/DDBJ whole genome shotgun (WGS) entry which is preliminary data.</text>
</comment>
<keyword evidence="4" id="KW-1185">Reference proteome</keyword>
<evidence type="ECO:0000313" key="3">
    <source>
        <dbReference type="EMBL" id="CAB9522062.1"/>
    </source>
</evidence>
<accession>A0A9N8EJ63</accession>
<keyword evidence="3" id="KW-0418">Kinase</keyword>
<dbReference type="EMBL" id="CAICTM010001262">
    <property type="protein sequence ID" value="CAB9522062.1"/>
    <property type="molecule type" value="Genomic_DNA"/>
</dbReference>
<dbReference type="PANTHER" id="PTHR43642:SF1">
    <property type="entry name" value="HYBRID SIGNAL TRANSDUCTION HISTIDINE KINASE G"/>
    <property type="match status" value="1"/>
</dbReference>
<feature type="region of interest" description="Disordered" evidence="1">
    <location>
        <begin position="34"/>
        <end position="55"/>
    </location>
</feature>
<feature type="region of interest" description="Disordered" evidence="1">
    <location>
        <begin position="169"/>
        <end position="198"/>
    </location>
</feature>
<sequence length="1354" mass="150545">MQSPEPSSTSTVTSSSPFDDEILAMEEQVIDARGIKPHNGNGDLTPDAKPSGSRVGVKLGLMMDRRPFYGRKQELEELKKLYRASVVCPTRTSCSCQRAVVIKGVSGTGKTALVQQLVKQLTAADACDEKSGLAPLVLQGKYDEMLRQEPFSALEQAFGNFFSDPQMMTTSNTGTCTNGSTSSSHEESSTSSHTDSATDDQWKDMILKEIGGETGLNVLKDIIPALSTWFNLHRRYRLAEPTVPSAEAPQRPKRRSSRRQVASAQKDDNSDRAPESNNNNNNNNNTSNNTSSNNNNNAFKSNQLHYVFGKFFHALTKTTAAHSRPLLLILDDLNWADAASLELLTYLLSAPSLQKCPFFLIGTYRTTETDREGSRLDKLQQQNLFRSITLQNHTREEITEWLSRELKCNSLECNMLTSAIYEKTHGNFLFTLHLVEELQRQGVLRTRQERKGRQQRQFSCSSSAESSVLSTTTCNSWDDKDIVQFVEQSRTRTMVDSIADKIQHLPNPQVKQAVILASYLGTNFDVPTLHALHEQVASQEQWDNSNSRYHEDGNNDEVESSTTRPTVSLSQADVIKTLDVAVLEGLLYNAMGSSTYTFVHDGVREAAYNMIPAGPERDQLLYRMGHFLREQSLSSSTTTANNNNQSTLLFVAARHWSCLGATTNLVDPVELAQLYLDCGSRAKAMSAFEDAALYFDHGLNALLTIQGVVDLWAAHYNLTLQLYKSAAEMELLAGNVEKGLALGRVVLKNAKTVLEKIPTYSSMEAAMGQKDRHDEALALNMDALAELDSVPSTFMGIGDFFTVKKLINNTSDEEILALPKMDDPRELAITEALGNTCMRSFLVGKPLLMIAVTLRQVKRTLKVGLSSQAPLLFAGYGCALLQGMGHPNTGRRMGRLAKQIARIPGYNEHECKTLYLLGSLIELWTEPYDNVIETYERGYELGMTSGCYDYGFASELDALLASFLAGRSLDRISERFHNLKQQVDQYNLEALKKVLNPFGTLLFFMTGRRPGDVHRRANVFLNGWGKLEAIEELKPDSSNKFTLTWAYLDRMILAFYLGNLDLAEKLCKVYHNLGPDQTFFFGSLGSFFSALLYANLAHKSRASKHKNLAHKYTKEMKKLLEKGCNKLGTWHSILKAECMSISKPQKQSLVQQMYDQAITSARESKCVNDQALASELAGEYFLRQKRPHTAKGYLVHACSFYREWGAHEKVNQLLQKHQSTLTVDDLPQVGAADDVLRSEYYPIISCVGSSAGDGSVCDDLSALTPIPENRTLSNNSRWESCGSGHQKDAVAAPPLPPSRRDVCSDKAPCKPPSRREVRQDAVMDTPPSKPPSRHETRPDVVIDTAQRIAAVAVA</sequence>
<keyword evidence="3" id="KW-0808">Transferase</keyword>
<evidence type="ECO:0000313" key="4">
    <source>
        <dbReference type="Proteomes" id="UP001153069"/>
    </source>
</evidence>
<reference evidence="3" key="1">
    <citation type="submission" date="2020-06" db="EMBL/GenBank/DDBJ databases">
        <authorList>
            <consortium name="Plant Systems Biology data submission"/>
        </authorList>
    </citation>
    <scope>NUCLEOTIDE SEQUENCE</scope>
    <source>
        <strain evidence="3">D6</strain>
    </source>
</reference>
<gene>
    <name evidence="3" type="ORF">SEMRO_1264_G257350.1</name>
</gene>
<feature type="compositionally biased region" description="Low complexity" evidence="1">
    <location>
        <begin position="276"/>
        <end position="297"/>
    </location>
</feature>
<dbReference type="InterPro" id="IPR053159">
    <property type="entry name" value="Hybrid_Histidine_Kinase"/>
</dbReference>
<feature type="compositionally biased region" description="Basic and acidic residues" evidence="1">
    <location>
        <begin position="1298"/>
        <end position="1321"/>
    </location>
</feature>
<proteinExistence type="predicted"/>
<dbReference type="Proteomes" id="UP001153069">
    <property type="component" value="Unassembled WGS sequence"/>
</dbReference>
<feature type="region of interest" description="Disordered" evidence="1">
    <location>
        <begin position="241"/>
        <end position="298"/>
    </location>
</feature>
<dbReference type="Gene3D" id="3.40.50.300">
    <property type="entry name" value="P-loop containing nucleotide triphosphate hydrolases"/>
    <property type="match status" value="1"/>
</dbReference>
<evidence type="ECO:0000259" key="2">
    <source>
        <dbReference type="Pfam" id="PF13191"/>
    </source>
</evidence>
<organism evidence="3 4">
    <name type="scientific">Seminavis robusta</name>
    <dbReference type="NCBI Taxonomy" id="568900"/>
    <lineage>
        <taxon>Eukaryota</taxon>
        <taxon>Sar</taxon>
        <taxon>Stramenopiles</taxon>
        <taxon>Ochrophyta</taxon>
        <taxon>Bacillariophyta</taxon>
        <taxon>Bacillariophyceae</taxon>
        <taxon>Bacillariophycidae</taxon>
        <taxon>Naviculales</taxon>
        <taxon>Naviculaceae</taxon>
        <taxon>Seminavis</taxon>
    </lineage>
</organism>
<dbReference type="OrthoDB" id="45468at2759"/>
<feature type="domain" description="Orc1-like AAA ATPase" evidence="2">
    <location>
        <begin position="67"/>
        <end position="360"/>
    </location>
</feature>
<dbReference type="Pfam" id="PF13191">
    <property type="entry name" value="AAA_16"/>
    <property type="match status" value="1"/>
</dbReference>
<evidence type="ECO:0000256" key="1">
    <source>
        <dbReference type="SAM" id="MobiDB-lite"/>
    </source>
</evidence>
<dbReference type="SUPFAM" id="SSF52540">
    <property type="entry name" value="P-loop containing nucleoside triphosphate hydrolases"/>
    <property type="match status" value="1"/>
</dbReference>
<dbReference type="InterPro" id="IPR027417">
    <property type="entry name" value="P-loop_NTPase"/>
</dbReference>
<name>A0A9N8EJ63_9STRA</name>
<dbReference type="GO" id="GO:0016301">
    <property type="term" value="F:kinase activity"/>
    <property type="evidence" value="ECO:0007669"/>
    <property type="project" value="UniProtKB-KW"/>
</dbReference>
<dbReference type="PANTHER" id="PTHR43642">
    <property type="entry name" value="HYBRID SIGNAL TRANSDUCTION HISTIDINE KINASE G"/>
    <property type="match status" value="1"/>
</dbReference>
<dbReference type="InterPro" id="IPR041664">
    <property type="entry name" value="AAA_16"/>
</dbReference>
<feature type="compositionally biased region" description="Low complexity" evidence="1">
    <location>
        <begin position="169"/>
        <end position="195"/>
    </location>
</feature>
<feature type="region of interest" description="Disordered" evidence="1">
    <location>
        <begin position="1271"/>
        <end position="1341"/>
    </location>
</feature>
<feature type="compositionally biased region" description="Basic and acidic residues" evidence="1">
    <location>
        <begin position="265"/>
        <end position="274"/>
    </location>
</feature>